<comment type="caution">
    <text evidence="6">The sequence shown here is derived from an EMBL/GenBank/DDBJ whole genome shotgun (WGS) entry which is preliminary data.</text>
</comment>
<dbReference type="EMBL" id="LKEB01000001">
    <property type="protein sequence ID" value="ROW17969.1"/>
    <property type="molecule type" value="Genomic_DNA"/>
</dbReference>
<dbReference type="InParanoid" id="A0A423XN38"/>
<evidence type="ECO:0000256" key="4">
    <source>
        <dbReference type="SAM" id="Phobius"/>
    </source>
</evidence>
<evidence type="ECO:0000259" key="5">
    <source>
        <dbReference type="SMART" id="SM00672"/>
    </source>
</evidence>
<evidence type="ECO:0000256" key="1">
    <source>
        <dbReference type="ARBA" id="ARBA00010118"/>
    </source>
</evidence>
<evidence type="ECO:0000313" key="6">
    <source>
        <dbReference type="EMBL" id="ROW17969.1"/>
    </source>
</evidence>
<feature type="transmembrane region" description="Helical" evidence="4">
    <location>
        <begin position="194"/>
        <end position="215"/>
    </location>
</feature>
<feature type="transmembrane region" description="Helical" evidence="4">
    <location>
        <begin position="153"/>
        <end position="174"/>
    </location>
</feature>
<evidence type="ECO:0000313" key="7">
    <source>
        <dbReference type="Proteomes" id="UP000285146"/>
    </source>
</evidence>
<dbReference type="Proteomes" id="UP000285146">
    <property type="component" value="Unassembled WGS sequence"/>
</dbReference>
<dbReference type="GO" id="GO:0016740">
    <property type="term" value="F:transferase activity"/>
    <property type="evidence" value="ECO:0007669"/>
    <property type="project" value="UniProtKB-KW"/>
</dbReference>
<gene>
    <name evidence="6" type="ORF">VPNG_00428</name>
</gene>
<feature type="transmembrane region" description="Helical" evidence="4">
    <location>
        <begin position="222"/>
        <end position="241"/>
    </location>
</feature>
<protein>
    <recommendedName>
        <fullName evidence="5">Glycosyl transferase CAP10 domain-containing protein</fullName>
    </recommendedName>
</protein>
<evidence type="ECO:0000256" key="2">
    <source>
        <dbReference type="ARBA" id="ARBA00022679"/>
    </source>
</evidence>
<dbReference type="InterPro" id="IPR006598">
    <property type="entry name" value="CAP10"/>
</dbReference>
<proteinExistence type="inferred from homology"/>
<feature type="transmembrane region" description="Helical" evidence="4">
    <location>
        <begin position="253"/>
        <end position="270"/>
    </location>
</feature>
<accession>A0A423XN38</accession>
<name>A0A423XN38_9PEZI</name>
<dbReference type="OrthoDB" id="541052at2759"/>
<keyword evidence="4" id="KW-0472">Membrane</keyword>
<dbReference type="PANTHER" id="PTHR12203">
    <property type="entry name" value="KDEL LYS-ASP-GLU-LEU CONTAINING - RELATED"/>
    <property type="match status" value="1"/>
</dbReference>
<keyword evidence="2" id="KW-0808">Transferase</keyword>
<keyword evidence="4" id="KW-1133">Transmembrane helix</keyword>
<reference evidence="6 7" key="1">
    <citation type="submission" date="2015-09" db="EMBL/GenBank/DDBJ databases">
        <title>Host preference determinants of Valsa canker pathogens revealed by comparative genomics.</title>
        <authorList>
            <person name="Yin Z."/>
            <person name="Huang L."/>
        </authorList>
    </citation>
    <scope>NUCLEOTIDE SEQUENCE [LARGE SCALE GENOMIC DNA]</scope>
    <source>
        <strain evidence="6 7">SXYLt</strain>
    </source>
</reference>
<feature type="compositionally biased region" description="Basic and acidic residues" evidence="3">
    <location>
        <begin position="483"/>
        <end position="496"/>
    </location>
</feature>
<keyword evidence="7" id="KW-1185">Reference proteome</keyword>
<feature type="transmembrane region" description="Helical" evidence="4">
    <location>
        <begin position="277"/>
        <end position="300"/>
    </location>
</feature>
<feature type="region of interest" description="Disordered" evidence="3">
    <location>
        <begin position="480"/>
        <end position="513"/>
    </location>
</feature>
<sequence>MVTTAFATTGWKNQPLPVYQAGLADTTEPGVECLLPILLAIYDVITSRKHRAGSDQKDEEDEDDIGNDIFEDLVAWFQPSRSAQLVGTLSLSCGAFLLLRPSTQSTVICPITENRTAIVIFQCLGVCLDAVILVLAWRLLAWSQTTKTRLRRLSIVLISSSVLIALVILIPNLIRYRLKGRFQFSETYGVDPLYFFDVFTDGLIFAAFFISLSLFTCQTSPLISTGIITLICGVLAAYHKLGLLGTYEELDSWVILPIWTMCLGFLVFMYRNQARVVISAGLMAFVLGATVMVVSIYALAARGVVLDLHPVHSVMSRIRTSEQRWHTQATTSASLKVAVDEYRERHRGRNPPRGFAEWYDYAIQRDTPIIDYFQQIENDILPFLGMKPSQVRDDISRIGTSGDIGLLSIKKGIVSHETADPAYHAIMDDLVELIRPFAQHLSDMDLPINLLDRPRVLAPWSDKTRYEKVAMAKGFDLLTSGLSKRDEPSSTEHGPEDGLNDDTQTPPKKAETGQWVTTWKHQRQLGQACPPKSPARWGFYANNRDFCSSCANPQAEGQFLQNWTQAQDVCHQPDMFNLHGFYMANMPLQSFDELVPIFGRSKTDRFSDILIPLSRDKDAYTTESDDKLFVSKDSRIFWRGEVGTDAGTASPRLLSGGHQERLSHVVNNASATDYVTMCLAIPGDKDRFRYEMVPLREANAALKLDAGMSDYSMCAGGPGCDAAKAEFGFKPEDKDDAVRKNSRYVVVMDSDDGPPRDLLRTLRSNSIPLVASVFKEWYSERLFPWLHFVPIDLRFHGLHSTLAFLVGLQGKGLINGRNVAMQGSIEDAKMIAQEGRAWAEKAIRREDAEIYMFRLLIEWGRIVSDKRDEMDFVLPTS</sequence>
<dbReference type="AlphaFoldDB" id="A0A423XN38"/>
<comment type="similarity">
    <text evidence="1">Belongs to the glycosyltransferase 90 family.</text>
</comment>
<feature type="domain" description="Glycosyl transferase CAP10" evidence="5">
    <location>
        <begin position="571"/>
        <end position="866"/>
    </location>
</feature>
<evidence type="ECO:0000256" key="3">
    <source>
        <dbReference type="SAM" id="MobiDB-lite"/>
    </source>
</evidence>
<dbReference type="STRING" id="1230097.A0A423XN38"/>
<organism evidence="6 7">
    <name type="scientific">Cytospora leucostoma</name>
    <dbReference type="NCBI Taxonomy" id="1230097"/>
    <lineage>
        <taxon>Eukaryota</taxon>
        <taxon>Fungi</taxon>
        <taxon>Dikarya</taxon>
        <taxon>Ascomycota</taxon>
        <taxon>Pezizomycotina</taxon>
        <taxon>Sordariomycetes</taxon>
        <taxon>Sordariomycetidae</taxon>
        <taxon>Diaporthales</taxon>
        <taxon>Cytosporaceae</taxon>
        <taxon>Cytospora</taxon>
    </lineage>
</organism>
<dbReference type="SMART" id="SM00672">
    <property type="entry name" value="CAP10"/>
    <property type="match status" value="1"/>
</dbReference>
<dbReference type="PANTHER" id="PTHR12203:SF35">
    <property type="entry name" value="PROTEIN O-GLUCOSYLTRANSFERASE 1"/>
    <property type="match status" value="1"/>
</dbReference>
<feature type="transmembrane region" description="Helical" evidence="4">
    <location>
        <begin position="119"/>
        <end position="141"/>
    </location>
</feature>
<keyword evidence="4" id="KW-0812">Transmembrane</keyword>
<dbReference type="InterPro" id="IPR051091">
    <property type="entry name" value="O-Glucosyltr/Glycosyltrsf_90"/>
</dbReference>